<evidence type="ECO:0000256" key="16">
    <source>
        <dbReference type="ARBA" id="ARBA00022786"/>
    </source>
</evidence>
<dbReference type="InterPro" id="IPR001680">
    <property type="entry name" value="WD40_rpt"/>
</dbReference>
<dbReference type="CDD" id="cd00200">
    <property type="entry name" value="WD40"/>
    <property type="match status" value="1"/>
</dbReference>
<dbReference type="GO" id="GO:0006281">
    <property type="term" value="P:DNA repair"/>
    <property type="evidence" value="ECO:0007669"/>
    <property type="project" value="UniProtKB-KW"/>
</dbReference>
<dbReference type="CDD" id="cd16656">
    <property type="entry name" value="RING-Ubox_PRP19"/>
    <property type="match status" value="1"/>
</dbReference>
<protein>
    <recommendedName>
        <fullName evidence="8 23">Pre-mRNA-processing factor 19</fullName>
        <ecNumber evidence="7 23">2.3.2.27</ecNumber>
    </recommendedName>
</protein>
<keyword evidence="16 23" id="KW-0833">Ubl conjugation pathway</keyword>
<keyword evidence="12 22" id="KW-0812">Transmembrane</keyword>
<evidence type="ECO:0000256" key="23">
    <source>
        <dbReference type="RuleBase" id="RU367101"/>
    </source>
</evidence>
<feature type="repeat" description="WD" evidence="21">
    <location>
        <begin position="383"/>
        <end position="424"/>
    </location>
</feature>
<evidence type="ECO:0000256" key="8">
    <source>
        <dbReference type="ARBA" id="ARBA00015618"/>
    </source>
</evidence>
<evidence type="ECO:0000256" key="7">
    <source>
        <dbReference type="ARBA" id="ARBA00012483"/>
    </source>
</evidence>
<keyword evidence="9 21" id="KW-0853">WD repeat</keyword>
<evidence type="ECO:0000256" key="5">
    <source>
        <dbReference type="ARBA" id="ARBA00006375"/>
    </source>
</evidence>
<evidence type="ECO:0000256" key="9">
    <source>
        <dbReference type="ARBA" id="ARBA00022574"/>
    </source>
</evidence>
<dbReference type="Gene3D" id="2.130.10.10">
    <property type="entry name" value="YVTN repeat-like/Quinoprotein amine dehydrogenase"/>
    <property type="match status" value="1"/>
</dbReference>
<dbReference type="InterPro" id="IPR023395">
    <property type="entry name" value="MCP_dom_sf"/>
</dbReference>
<dbReference type="GO" id="GO:0016020">
    <property type="term" value="C:membrane"/>
    <property type="evidence" value="ECO:0007669"/>
    <property type="project" value="UniProtKB-SubCell"/>
</dbReference>
<evidence type="ECO:0000256" key="10">
    <source>
        <dbReference type="ARBA" id="ARBA00022664"/>
    </source>
</evidence>
<evidence type="ECO:0000256" key="11">
    <source>
        <dbReference type="ARBA" id="ARBA00022679"/>
    </source>
</evidence>
<dbReference type="EC" id="2.3.2.27" evidence="7 23"/>
<dbReference type="SUPFAM" id="SSF50978">
    <property type="entry name" value="WD40 repeat-like"/>
    <property type="match status" value="1"/>
</dbReference>
<dbReference type="PROSITE" id="PS50294">
    <property type="entry name" value="WD_REPEATS_REGION"/>
    <property type="match status" value="2"/>
</dbReference>
<organism evidence="25 26">
    <name type="scientific">Meloidogyne javanica</name>
    <name type="common">Root-knot nematode worm</name>
    <dbReference type="NCBI Taxonomy" id="6303"/>
    <lineage>
        <taxon>Eukaryota</taxon>
        <taxon>Metazoa</taxon>
        <taxon>Ecdysozoa</taxon>
        <taxon>Nematoda</taxon>
        <taxon>Chromadorea</taxon>
        <taxon>Rhabditida</taxon>
        <taxon>Tylenchina</taxon>
        <taxon>Tylenchomorpha</taxon>
        <taxon>Tylenchoidea</taxon>
        <taxon>Meloidogynidae</taxon>
        <taxon>Meloidogyninae</taxon>
        <taxon>Meloidogyne</taxon>
        <taxon>Meloidogyne incognita group</taxon>
    </lineage>
</organism>
<dbReference type="Proteomes" id="UP000887561">
    <property type="component" value="Unplaced"/>
</dbReference>
<dbReference type="GO" id="GO:0071006">
    <property type="term" value="C:U2-type catalytic step 1 spliceosome"/>
    <property type="evidence" value="ECO:0007669"/>
    <property type="project" value="TreeGrafter"/>
</dbReference>
<evidence type="ECO:0000256" key="14">
    <source>
        <dbReference type="ARBA" id="ARBA00022737"/>
    </source>
</evidence>
<evidence type="ECO:0000256" key="15">
    <source>
        <dbReference type="ARBA" id="ARBA00022763"/>
    </source>
</evidence>
<dbReference type="FunFam" id="3.30.40.10:FF:000027">
    <property type="entry name" value="Pre-mRNA-processing factor 19, putative"/>
    <property type="match status" value="1"/>
</dbReference>
<keyword evidence="10 23" id="KW-0507">mRNA processing</keyword>
<feature type="repeat" description="WD" evidence="21">
    <location>
        <begin position="353"/>
        <end position="382"/>
    </location>
</feature>
<dbReference type="InterPro" id="IPR038959">
    <property type="entry name" value="Prp19"/>
</dbReference>
<dbReference type="InterPro" id="IPR003613">
    <property type="entry name" value="Ubox_domain"/>
</dbReference>
<evidence type="ECO:0000313" key="26">
    <source>
        <dbReference type="WBParaSite" id="scaffold438_cov287.g1073"/>
    </source>
</evidence>
<reference evidence="26" key="1">
    <citation type="submission" date="2022-11" db="UniProtKB">
        <authorList>
            <consortium name="WormBaseParasite"/>
        </authorList>
    </citation>
    <scope>IDENTIFICATION</scope>
</reference>
<comment type="function">
    <text evidence="23">Ubiquitin-protein ligase which is mainly involved pre-mRNA splicing and DNA repair. Required for pre-mRNA splicing as component of the spliceosome.</text>
</comment>
<dbReference type="GO" id="GO:0005737">
    <property type="term" value="C:cytoplasm"/>
    <property type="evidence" value="ECO:0007669"/>
    <property type="project" value="TreeGrafter"/>
</dbReference>
<keyword evidence="17 22" id="KW-0472">Membrane</keyword>
<feature type="repeat" description="Solcar" evidence="22">
    <location>
        <begin position="511"/>
        <end position="595"/>
    </location>
</feature>
<evidence type="ECO:0000256" key="12">
    <source>
        <dbReference type="ARBA" id="ARBA00022692"/>
    </source>
</evidence>
<dbReference type="InterPro" id="IPR036322">
    <property type="entry name" value="WD40_repeat_dom_sf"/>
</dbReference>
<evidence type="ECO:0000256" key="21">
    <source>
        <dbReference type="PROSITE-ProRule" id="PRU00221"/>
    </source>
</evidence>
<evidence type="ECO:0000256" key="6">
    <source>
        <dbReference type="ARBA" id="ARBA00006388"/>
    </source>
</evidence>
<dbReference type="AlphaFoldDB" id="A0A915MQ36"/>
<dbReference type="GO" id="GO:0070534">
    <property type="term" value="P:protein K63-linked ubiquitination"/>
    <property type="evidence" value="ECO:0007669"/>
    <property type="project" value="UniProtKB-UniRule"/>
</dbReference>
<sequence length="790" mass="85949">MATLLCSICGQQPEVPVVSPASGKIFEKRLIVKYIEENGTDPVTGGKLEVSQLVELSQDQDTKPIQLSLGTASLPSLLKQLQDEWDATMLNNFTLRQELKSVREELTHALFQNDAACRVINRLSSELQQTRHIIATLPHGRGKNVESEVEVTDVEMHQDGEGLPGIDADLIGFFTLKSQEFSSSRKQRGKNLPEDLASVEDVKRYEEIKCHDALHSASVPGITALDLQQHMILTGGIDKTVVLFNSQTETVENVFKGNQKRVNAIRLHPNLETIVSGGQDSKIRIWLANDPDARNVINIHDQAITDVSLHPTGDHFLCTSDDSYWSLTDLNTGSPLIKIKSSDDDVSLRCGQFHPDGLIFGTGARSSIVKIWDIKEQSNVAQFPGHSDSVCAISFSENGYYLATGSLDGEVKIWDLRKLKNLKTICPYNAKQAVNALTFDQSGAYLAIGGANVQIFQVKSWNKIYQFDGHTQVVTGINFGENAKFVASSSLDKTMIDNSLVVGVNPLAHLKDGAIDFVAGTAGGVAIVYSGQPLDTVKVKMQAFPTLNRNWLSCFGNIMRTGGIKGLYAGSIPALVANVSENAVLFTSYGFCQKAVGYASGSNTTGPLGNATAGALAAFFAAIVLCPTELVKCRLQAQSEVNSRLVKTQASICREMFQEGGIRSFYTGFVATLIREVPGYFCFFGAYEMSRKFLTPIGKTKEEIGVLRTAISGGIGGMALWTAIFPADVVKSRMQIGETGRFSTILMKIVKNEGISALYKGLSPTLIRTCIASGALFITFENIKTFLHSL</sequence>
<evidence type="ECO:0000256" key="13">
    <source>
        <dbReference type="ARBA" id="ARBA00022728"/>
    </source>
</evidence>
<comment type="similarity">
    <text evidence="6 23">Belongs to the WD repeat PRP19 family.</text>
</comment>
<dbReference type="InterPro" id="IPR055340">
    <property type="entry name" value="RING-Ubox_PRP19"/>
</dbReference>
<evidence type="ECO:0000259" key="24">
    <source>
        <dbReference type="SMART" id="SM00504"/>
    </source>
</evidence>
<keyword evidence="13 23" id="KW-0747">Spliceosome</keyword>
<dbReference type="PROSITE" id="PS50082">
    <property type="entry name" value="WD_REPEATS_2"/>
    <property type="match status" value="3"/>
</dbReference>
<comment type="catalytic activity">
    <reaction evidence="1 23">
        <text>S-ubiquitinyl-[E2 ubiquitin-conjugating enzyme]-L-cysteine + [acceptor protein]-L-lysine = [E2 ubiquitin-conjugating enzyme]-L-cysteine + N(6)-ubiquitinyl-[acceptor protein]-L-lysine.</text>
        <dbReference type="EC" id="2.3.2.27"/>
    </reaction>
</comment>
<keyword evidence="18 23" id="KW-0508">mRNA splicing</keyword>
<dbReference type="Pfam" id="PF00153">
    <property type="entry name" value="Mito_carr"/>
    <property type="match status" value="3"/>
</dbReference>
<dbReference type="PANTHER" id="PTHR43995">
    <property type="entry name" value="PRE-MRNA-PROCESSING FACTOR 19"/>
    <property type="match status" value="1"/>
</dbReference>
<dbReference type="GO" id="GO:0000398">
    <property type="term" value="P:mRNA splicing, via spliceosome"/>
    <property type="evidence" value="ECO:0007669"/>
    <property type="project" value="InterPro"/>
</dbReference>
<comment type="pathway">
    <text evidence="4 23">Protein modification; protein ubiquitination.</text>
</comment>
<evidence type="ECO:0000313" key="25">
    <source>
        <dbReference type="Proteomes" id="UP000887561"/>
    </source>
</evidence>
<dbReference type="InterPro" id="IPR018108">
    <property type="entry name" value="MCP_transmembrane"/>
</dbReference>
<evidence type="ECO:0000256" key="1">
    <source>
        <dbReference type="ARBA" id="ARBA00000900"/>
    </source>
</evidence>
<dbReference type="Gene3D" id="3.30.40.10">
    <property type="entry name" value="Zinc/RING finger domain, C3HC4 (zinc finger)"/>
    <property type="match status" value="1"/>
</dbReference>
<name>A0A915MQ36_MELJA</name>
<comment type="similarity">
    <text evidence="5">Belongs to the mitochondrial carrier (TC 2.A.29) family.</text>
</comment>
<dbReference type="GO" id="GO:0000974">
    <property type="term" value="C:Prp19 complex"/>
    <property type="evidence" value="ECO:0007669"/>
    <property type="project" value="UniProtKB-UniRule"/>
</dbReference>
<comment type="subcellular location">
    <subcellularLocation>
        <location evidence="3">Membrane</location>
        <topology evidence="3">Multi-pass membrane protein</topology>
    </subcellularLocation>
    <subcellularLocation>
        <location evidence="2 23">Nucleus</location>
    </subcellularLocation>
</comment>
<dbReference type="WBParaSite" id="scaffold438_cov287.g1073">
    <property type="protein sequence ID" value="scaffold438_cov287.g1073"/>
    <property type="gene ID" value="scaffold438_cov287.g1073"/>
</dbReference>
<dbReference type="Pfam" id="PF08606">
    <property type="entry name" value="Prp19"/>
    <property type="match status" value="1"/>
</dbReference>
<evidence type="ECO:0000256" key="4">
    <source>
        <dbReference type="ARBA" id="ARBA00004906"/>
    </source>
</evidence>
<dbReference type="InterPro" id="IPR013915">
    <property type="entry name" value="Prp19_cc"/>
</dbReference>
<keyword evidence="20 23" id="KW-0539">Nucleus</keyword>
<dbReference type="SUPFAM" id="SSF103506">
    <property type="entry name" value="Mitochondrial carrier"/>
    <property type="match status" value="1"/>
</dbReference>
<dbReference type="PROSITE" id="PS50920">
    <property type="entry name" value="SOLCAR"/>
    <property type="match status" value="3"/>
</dbReference>
<feature type="repeat" description="WD" evidence="21">
    <location>
        <begin position="255"/>
        <end position="286"/>
    </location>
</feature>
<feature type="repeat" description="Solcar" evidence="22">
    <location>
        <begin position="704"/>
        <end position="786"/>
    </location>
</feature>
<dbReference type="SUPFAM" id="SSF57850">
    <property type="entry name" value="RING/U-box"/>
    <property type="match status" value="1"/>
</dbReference>
<evidence type="ECO:0000256" key="20">
    <source>
        <dbReference type="ARBA" id="ARBA00023242"/>
    </source>
</evidence>
<evidence type="ECO:0000256" key="22">
    <source>
        <dbReference type="PROSITE-ProRule" id="PRU00282"/>
    </source>
</evidence>
<dbReference type="SMART" id="SM00504">
    <property type="entry name" value="Ubox"/>
    <property type="match status" value="1"/>
</dbReference>
<evidence type="ECO:0000256" key="3">
    <source>
        <dbReference type="ARBA" id="ARBA00004141"/>
    </source>
</evidence>
<dbReference type="PROSITE" id="PS00678">
    <property type="entry name" value="WD_REPEATS_1"/>
    <property type="match status" value="1"/>
</dbReference>
<keyword evidence="11 23" id="KW-0808">Transferase</keyword>
<keyword evidence="14" id="KW-0677">Repeat</keyword>
<evidence type="ECO:0000256" key="2">
    <source>
        <dbReference type="ARBA" id="ARBA00004123"/>
    </source>
</evidence>
<feature type="domain" description="U-box" evidence="24">
    <location>
        <begin position="3"/>
        <end position="85"/>
    </location>
</feature>
<accession>A0A915MQ36</accession>
<dbReference type="InterPro" id="IPR019775">
    <property type="entry name" value="WD40_repeat_CS"/>
</dbReference>
<dbReference type="SMART" id="SM00320">
    <property type="entry name" value="WD40"/>
    <property type="match status" value="7"/>
</dbReference>
<evidence type="ECO:0000256" key="18">
    <source>
        <dbReference type="ARBA" id="ARBA00023187"/>
    </source>
</evidence>
<keyword evidence="25" id="KW-1185">Reference proteome</keyword>
<keyword evidence="15 23" id="KW-0227">DNA damage</keyword>
<dbReference type="Pfam" id="PF24814">
    <property type="entry name" value="WD40_Prp19"/>
    <property type="match status" value="1"/>
</dbReference>
<comment type="subunit">
    <text evidence="23">Homotetramer.</text>
</comment>
<feature type="repeat" description="Solcar" evidence="22">
    <location>
        <begin position="605"/>
        <end position="693"/>
    </location>
</feature>
<evidence type="ECO:0000256" key="19">
    <source>
        <dbReference type="ARBA" id="ARBA00023204"/>
    </source>
</evidence>
<dbReference type="Gene3D" id="1.50.40.10">
    <property type="entry name" value="Mitochondrial carrier domain"/>
    <property type="match status" value="1"/>
</dbReference>
<dbReference type="GO" id="GO:0061630">
    <property type="term" value="F:ubiquitin protein ligase activity"/>
    <property type="evidence" value="ECO:0007669"/>
    <property type="project" value="UniProtKB-UniRule"/>
</dbReference>
<proteinExistence type="inferred from homology"/>
<dbReference type="InterPro" id="IPR013083">
    <property type="entry name" value="Znf_RING/FYVE/PHD"/>
</dbReference>
<evidence type="ECO:0000256" key="17">
    <source>
        <dbReference type="ARBA" id="ARBA00023136"/>
    </source>
</evidence>
<keyword evidence="19 23" id="KW-0234">DNA repair</keyword>
<dbReference type="PANTHER" id="PTHR43995:SF1">
    <property type="entry name" value="PRE-MRNA-PROCESSING FACTOR 19"/>
    <property type="match status" value="1"/>
</dbReference>
<dbReference type="InterPro" id="IPR015943">
    <property type="entry name" value="WD40/YVTN_repeat-like_dom_sf"/>
</dbReference>